<protein>
    <recommendedName>
        <fullName evidence="4">F-box domain-containing protein</fullName>
    </recommendedName>
</protein>
<dbReference type="InterPro" id="IPR032675">
    <property type="entry name" value="LRR_dom_sf"/>
</dbReference>
<gene>
    <name evidence="2" type="ORF">RDB_LOCUS42</name>
</gene>
<comment type="caution">
    <text evidence="2">The sequence shown here is derived from an EMBL/GenBank/DDBJ whole genome shotgun (WGS) entry which is preliminary data.</text>
</comment>
<name>A0A8H3DWB7_9AGAM</name>
<dbReference type="EMBL" id="CAJNJQ010000002">
    <property type="protein sequence ID" value="CAE7049800.1"/>
    <property type="molecule type" value="Genomic_DNA"/>
</dbReference>
<sequence>MHASMSSLQPVIIQQLAATTDLLATTASRLYELSTSLENQCAITNTPNPYLKSLDSFIETLQSALAEKLIPARVILAKTRNRQALSIMSLPPEILSWIFSQVVYEPYDEDYCFPFTMRMDARVCRIYRRVHALIGVCRTWHQLGLACPDLWKLIPLFTQEGGSWRKLATKLSLERAGNKYLCLAVASPLGRLDLDLLSAHWHCLGSINIWFQVSSSNTLILNILGQVIKHGKPHSVTALSLNRAVFSKSPAWPPPDPRPHLNLHRDAELAYLEPQFSELVNSLERLRLSNVSLDWASVRFSGNLVELQISNIRLYGSSETAHFLRMLSTAYGMRILAIDSIAFLVEEDEALPRTVSLPKLESLSLKGIPISCTRLLLTCISLGRCTTTLDLRGRALYESDGDSDLEEEFVFLRNTPIHRLKISPGYSSVVSDLRSLLMSMPNISALTLQRYDLNAKLLQDLTPPTTANETFPRLETLEFYNCDCVSPLDDLQDTFRALLSGHHIQKMVLGCSFFSFNNEDSGSESEGSDYEHEDESDNLEHEGSNDEGDDRDYEKTGDKYKTKVHEHADVEKEQVIEWLRDNVPEFYLCTGSDVYDGPTGDADWQLWDM</sequence>
<dbReference type="Gene3D" id="3.80.10.10">
    <property type="entry name" value="Ribonuclease Inhibitor"/>
    <property type="match status" value="1"/>
</dbReference>
<feature type="region of interest" description="Disordered" evidence="1">
    <location>
        <begin position="520"/>
        <end position="555"/>
    </location>
</feature>
<dbReference type="AlphaFoldDB" id="A0A8H3DWB7"/>
<evidence type="ECO:0000313" key="3">
    <source>
        <dbReference type="Proteomes" id="UP000663827"/>
    </source>
</evidence>
<evidence type="ECO:0000256" key="1">
    <source>
        <dbReference type="SAM" id="MobiDB-lite"/>
    </source>
</evidence>
<reference evidence="2" key="1">
    <citation type="submission" date="2021-01" db="EMBL/GenBank/DDBJ databases">
        <authorList>
            <person name="Kaushik A."/>
        </authorList>
    </citation>
    <scope>NUCLEOTIDE SEQUENCE</scope>
    <source>
        <strain evidence="2">AG5</strain>
    </source>
</reference>
<evidence type="ECO:0008006" key="4">
    <source>
        <dbReference type="Google" id="ProtNLM"/>
    </source>
</evidence>
<organism evidence="2 3">
    <name type="scientific">Rhizoctonia solani</name>
    <dbReference type="NCBI Taxonomy" id="456999"/>
    <lineage>
        <taxon>Eukaryota</taxon>
        <taxon>Fungi</taxon>
        <taxon>Dikarya</taxon>
        <taxon>Basidiomycota</taxon>
        <taxon>Agaricomycotina</taxon>
        <taxon>Agaricomycetes</taxon>
        <taxon>Cantharellales</taxon>
        <taxon>Ceratobasidiaceae</taxon>
        <taxon>Rhizoctonia</taxon>
    </lineage>
</organism>
<evidence type="ECO:0000313" key="2">
    <source>
        <dbReference type="EMBL" id="CAE7049800.1"/>
    </source>
</evidence>
<dbReference type="Proteomes" id="UP000663827">
    <property type="component" value="Unassembled WGS sequence"/>
</dbReference>
<feature type="compositionally biased region" description="Acidic residues" evidence="1">
    <location>
        <begin position="521"/>
        <end position="537"/>
    </location>
</feature>
<dbReference type="SUPFAM" id="SSF52047">
    <property type="entry name" value="RNI-like"/>
    <property type="match status" value="1"/>
</dbReference>
<proteinExistence type="predicted"/>
<accession>A0A8H3DWB7</accession>